<keyword evidence="5" id="KW-1185">Reference proteome</keyword>
<dbReference type="InterPro" id="IPR058599">
    <property type="entry name" value="PHAT_Smg/ZCCHC2-like"/>
</dbReference>
<evidence type="ECO:0000313" key="4">
    <source>
        <dbReference type="EMBL" id="CAG9797760.1"/>
    </source>
</evidence>
<feature type="compositionally biased region" description="Low complexity" evidence="1">
    <location>
        <begin position="515"/>
        <end position="526"/>
    </location>
</feature>
<dbReference type="InterPro" id="IPR057327">
    <property type="entry name" value="Vts1_dom"/>
</dbReference>
<proteinExistence type="predicted"/>
<feature type="domain" description="SMAUG/ZCCHC2-like PHAT" evidence="3">
    <location>
        <begin position="53"/>
        <end position="160"/>
    </location>
</feature>
<feature type="compositionally biased region" description="Low complexity" evidence="1">
    <location>
        <begin position="293"/>
        <end position="302"/>
    </location>
</feature>
<feature type="compositionally biased region" description="Low complexity" evidence="1">
    <location>
        <begin position="166"/>
        <end position="186"/>
    </location>
</feature>
<feature type="region of interest" description="Disordered" evidence="1">
    <location>
        <begin position="163"/>
        <end position="219"/>
    </location>
</feature>
<feature type="region of interest" description="Disordered" evidence="1">
    <location>
        <begin position="466"/>
        <end position="564"/>
    </location>
</feature>
<feature type="region of interest" description="Disordered" evidence="1">
    <location>
        <begin position="293"/>
        <end position="374"/>
    </location>
</feature>
<dbReference type="OrthoDB" id="6361509at2759"/>
<dbReference type="Proteomes" id="UP001153620">
    <property type="component" value="Chromosome 1"/>
</dbReference>
<feature type="compositionally biased region" description="Polar residues" evidence="1">
    <location>
        <begin position="542"/>
        <end position="554"/>
    </location>
</feature>
<feature type="compositionally biased region" description="Low complexity" evidence="1">
    <location>
        <begin position="474"/>
        <end position="485"/>
    </location>
</feature>
<feature type="compositionally biased region" description="Low complexity" evidence="1">
    <location>
        <begin position="321"/>
        <end position="372"/>
    </location>
</feature>
<reference evidence="4" key="2">
    <citation type="submission" date="2022-10" db="EMBL/GenBank/DDBJ databases">
        <authorList>
            <consortium name="ENA_rothamsted_submissions"/>
            <consortium name="culmorum"/>
            <person name="King R."/>
        </authorList>
    </citation>
    <scope>NUCLEOTIDE SEQUENCE</scope>
</reference>
<dbReference type="PANTHER" id="PTHR16195:SF16">
    <property type="entry name" value="ZINC FINGER CCHC DOMAIN-CONTAINING PROTEIN 14"/>
    <property type="match status" value="1"/>
</dbReference>
<dbReference type="PANTHER" id="PTHR16195">
    <property type="entry name" value="ZINC FINGER CCHC DOMAIN CONTAINING PROTEIN"/>
    <property type="match status" value="1"/>
</dbReference>
<evidence type="ECO:0000313" key="5">
    <source>
        <dbReference type="Proteomes" id="UP001153620"/>
    </source>
</evidence>
<evidence type="ECO:0000256" key="1">
    <source>
        <dbReference type="SAM" id="MobiDB-lite"/>
    </source>
</evidence>
<feature type="compositionally biased region" description="Polar residues" evidence="1">
    <location>
        <begin position="493"/>
        <end position="514"/>
    </location>
</feature>
<dbReference type="InterPro" id="IPR042344">
    <property type="entry name" value="ZCCHC14"/>
</dbReference>
<reference evidence="4" key="1">
    <citation type="submission" date="2022-01" db="EMBL/GenBank/DDBJ databases">
        <authorList>
            <person name="King R."/>
        </authorList>
    </citation>
    <scope>NUCLEOTIDE SEQUENCE</scope>
</reference>
<evidence type="ECO:0000259" key="3">
    <source>
        <dbReference type="Pfam" id="PF26034"/>
    </source>
</evidence>
<feature type="compositionally biased region" description="Polar residues" evidence="1">
    <location>
        <begin position="303"/>
        <end position="320"/>
    </location>
</feature>
<feature type="domain" description="RNA-binding protein vts1-like alpha-helical" evidence="2">
    <location>
        <begin position="4"/>
        <end position="48"/>
    </location>
</feature>
<organism evidence="4 5">
    <name type="scientific">Chironomus riparius</name>
    <dbReference type="NCBI Taxonomy" id="315576"/>
    <lineage>
        <taxon>Eukaryota</taxon>
        <taxon>Metazoa</taxon>
        <taxon>Ecdysozoa</taxon>
        <taxon>Arthropoda</taxon>
        <taxon>Hexapoda</taxon>
        <taxon>Insecta</taxon>
        <taxon>Pterygota</taxon>
        <taxon>Neoptera</taxon>
        <taxon>Endopterygota</taxon>
        <taxon>Diptera</taxon>
        <taxon>Nematocera</taxon>
        <taxon>Chironomoidea</taxon>
        <taxon>Chironomidae</taxon>
        <taxon>Chironominae</taxon>
        <taxon>Chironomus</taxon>
    </lineage>
</organism>
<evidence type="ECO:0008006" key="6">
    <source>
        <dbReference type="Google" id="ProtNLM"/>
    </source>
</evidence>
<accession>A0A9N9WLS8</accession>
<gene>
    <name evidence="4" type="ORF">CHIRRI_LOCUS748</name>
</gene>
<dbReference type="AlphaFoldDB" id="A0A9N9WLS8"/>
<feature type="compositionally biased region" description="Low complexity" evidence="1">
    <location>
        <begin position="201"/>
        <end position="217"/>
    </location>
</feature>
<name>A0A9N9WLS8_9DIPT</name>
<dbReference type="Pfam" id="PF26034">
    <property type="entry name" value="PHAT_SMAUG"/>
    <property type="match status" value="1"/>
</dbReference>
<dbReference type="EMBL" id="OU895877">
    <property type="protein sequence ID" value="CAG9797760.1"/>
    <property type="molecule type" value="Genomic_DNA"/>
</dbReference>
<protein>
    <recommendedName>
        <fullName evidence="6">CCHC-type domain-containing protein</fullName>
    </recommendedName>
</protein>
<evidence type="ECO:0000259" key="2">
    <source>
        <dbReference type="Pfam" id="PF25479"/>
    </source>
</evidence>
<dbReference type="Pfam" id="PF25479">
    <property type="entry name" value="Vts1"/>
    <property type="match status" value="1"/>
</dbReference>
<sequence>MICKDDLVTWFKNLESYKRIDVMCTLLNLCLPFELRFLGTCLEELGRRDAQDLRGVELRVNNPQEFVTDVGSFQSGQPTDMKIRRKMALYLALMRACNRTGVNELFKTLDRWGDRDFTKFSDGDPLQELLLVYTMATNHPVFSFEQRLKCGEIYSKITSSKAHLNQQQSSTSTSPVTSPVSSFSVQHQTASPPPFQSGTFQQQPNPQQMMNPTTQQQIPNPILMPMAFPQAALISSGDPSTSTIALSVESLPSHLVAAPNMVIPPDFTTPPPHWQMRFQPQMYPTIVPIETQQQYPPQTSSPHISQPSSPTHSRTGSPARSQQSQTVTQNQQLPPRRGMRTRPTTETTPPPLQQQTTNAQQSSQQQTQGSGTINFNMGNDITMVQTIKNFDELNMDGAISQLHSLTIRNGYNRPSNTLPRQSNKPNWTTLQWQMQQQQQQQQQQIQSPQTHISYVPMHLDPIQLIQQQHHHKSTTGSESGSSTGGDLSPPPQSNNSTDPNIVLHGNTNQSQSSGLRNKALNLNRLNGSGNQSPQQQQQQQQMHQTNNLDFNGTQNNPVPNTLVSSSSSGNLLLIGGQMHNFPTYRNLPGTATIQRQFPPQINGELTAIYPFNTPGTTFIQAPTQVVTSQPQQNRVSPSQTPPVLLPTPYPTNKLVQSCFNCGSINHTGLNCSEASMEDVTRNAIYKLDYTVSSAQTQFSSTPVLTATSSSGNLNQLQGINQSASSINNNLEPEPIFIDLTQDTSSDSSISNR</sequence>
<feature type="compositionally biased region" description="Low complexity" evidence="1">
    <location>
        <begin position="555"/>
        <end position="564"/>
    </location>
</feature>